<name>A0A4R9JYF6_9LEPT</name>
<dbReference type="AlphaFoldDB" id="A0A4R9JYF6"/>
<dbReference type="OrthoDB" id="334733at2"/>
<comment type="caution">
    <text evidence="1">The sequence shown here is derived from an EMBL/GenBank/DDBJ whole genome shotgun (WGS) entry which is preliminary data.</text>
</comment>
<keyword evidence="2" id="KW-1185">Reference proteome</keyword>
<sequence length="211" mass="24358">MFVILLFLLPIIGCFEYEETILFRKPNSGTIEISYTVPLKKESAESLIKFLPTDLDSIQNKIKGKPNVGLLIRDFNFRELEKSEMLESIFKRKGRVSYKIDFEDPSQLEGVLVGNFSAKVKLRSLVVKREFPNLSDYKKGEESVGEKKILGETIRLLKDGKMQFRVLFPKDSECNSNRGAVGLGNVYYSFLLQDTLENPDTKSWDYKIRFY</sequence>
<dbReference type="EMBL" id="RQGD01000035">
    <property type="protein sequence ID" value="TGL57562.1"/>
    <property type="molecule type" value="Genomic_DNA"/>
</dbReference>
<dbReference type="Proteomes" id="UP000297693">
    <property type="component" value="Unassembled WGS sequence"/>
</dbReference>
<organism evidence="1 2">
    <name type="scientific">Leptospira ognonensis</name>
    <dbReference type="NCBI Taxonomy" id="2484945"/>
    <lineage>
        <taxon>Bacteria</taxon>
        <taxon>Pseudomonadati</taxon>
        <taxon>Spirochaetota</taxon>
        <taxon>Spirochaetia</taxon>
        <taxon>Leptospirales</taxon>
        <taxon>Leptospiraceae</taxon>
        <taxon>Leptospira</taxon>
    </lineage>
</organism>
<dbReference type="InterPro" id="IPR058176">
    <property type="entry name" value="LIC11874-like"/>
</dbReference>
<evidence type="ECO:0000313" key="1">
    <source>
        <dbReference type="EMBL" id="TGL57562.1"/>
    </source>
</evidence>
<protein>
    <submittedName>
        <fullName evidence="1">Uncharacterized protein</fullName>
    </submittedName>
</protein>
<dbReference type="NCBIfam" id="NF047799">
    <property type="entry name" value="LIC11874_lipo"/>
    <property type="match status" value="1"/>
</dbReference>
<proteinExistence type="predicted"/>
<accession>A0A4R9JYF6</accession>
<evidence type="ECO:0000313" key="2">
    <source>
        <dbReference type="Proteomes" id="UP000297693"/>
    </source>
</evidence>
<reference evidence="1" key="1">
    <citation type="journal article" date="2019" name="PLoS Negl. Trop. Dis.">
        <title>Revisiting the worldwide diversity of Leptospira species in the environment.</title>
        <authorList>
            <person name="Vincent A.T."/>
            <person name="Schiettekatte O."/>
            <person name="Bourhy P."/>
            <person name="Veyrier F.J."/>
            <person name="Picardeau M."/>
        </authorList>
    </citation>
    <scope>NUCLEOTIDE SEQUENCE [LARGE SCALE GENOMIC DNA]</scope>
    <source>
        <strain evidence="1">201702476</strain>
    </source>
</reference>
<gene>
    <name evidence="1" type="ORF">EHQ58_14540</name>
</gene>